<keyword evidence="5 10" id="KW-0732">Signal</keyword>
<keyword evidence="13" id="KW-1185">Reference proteome</keyword>
<evidence type="ECO:0000256" key="8">
    <source>
        <dbReference type="ARBA" id="ARBA00023049"/>
    </source>
</evidence>
<keyword evidence="6" id="KW-0378">Hydrolase</keyword>
<keyword evidence="9" id="KW-1015">Disulfide bond</keyword>
<sequence length="368" mass="40630">MRTCFFTTCLALGVSAGTSFASDDALSVRTQPDTRKPPAELIAFHKMQAGGGLSRREDGGPKPTSVDVVFHILRSKDGQKQTTTRSARQDSQVQDSMKELNDAFKPVQISFNLVNQTYTVNENWATYGDKTARKKALRQGDKKTLNIYGLEKVLLSSDSNTTMNGKGSYPQGSLFNPDEVFNDSVELDIQVLKGGARYIGGSVVHEVGHWFGLLHTFEGGCKGFGDGVDDTPPEADAHWDCKSRSSCPGFQDSIHNFMSYTENCRNEFTPGQITRMHDCWNTFRGDAAPTPQPFQPENMSLPECQNKPTDSVGENCIGTDKYCKRITGGDQVATDMCVMARVRLSNLKPIKNKMITTKKQATRRPSRG</sequence>
<evidence type="ECO:0000256" key="1">
    <source>
        <dbReference type="ARBA" id="ARBA00003174"/>
    </source>
</evidence>
<evidence type="ECO:0000256" key="6">
    <source>
        <dbReference type="ARBA" id="ARBA00022801"/>
    </source>
</evidence>
<evidence type="ECO:0000256" key="7">
    <source>
        <dbReference type="ARBA" id="ARBA00022833"/>
    </source>
</evidence>
<dbReference type="AlphaFoldDB" id="A0A167YS87"/>
<evidence type="ECO:0000256" key="10">
    <source>
        <dbReference type="SAM" id="SignalP"/>
    </source>
</evidence>
<dbReference type="PANTHER" id="PTHR47466">
    <property type="match status" value="1"/>
</dbReference>
<dbReference type="PANTHER" id="PTHR47466:SF1">
    <property type="entry name" value="METALLOPROTEASE MEP1 (AFU_ORTHOLOGUE AFUA_1G07730)-RELATED"/>
    <property type="match status" value="1"/>
</dbReference>
<keyword evidence="7" id="KW-0862">Zinc</keyword>
<name>A0A167YS87_9HYPO</name>
<evidence type="ECO:0000256" key="5">
    <source>
        <dbReference type="ARBA" id="ARBA00022729"/>
    </source>
</evidence>
<feature type="signal peptide" evidence="10">
    <location>
        <begin position="1"/>
        <end position="21"/>
    </location>
</feature>
<keyword evidence="8" id="KW-0482">Metalloprotease</keyword>
<evidence type="ECO:0000313" key="13">
    <source>
        <dbReference type="Proteomes" id="UP000078544"/>
    </source>
</evidence>
<comment type="function">
    <text evidence="1">Secreted metalloproteinase that allows assimilation of proteinaceous substrates.</text>
</comment>
<dbReference type="Gene3D" id="3.40.390.10">
    <property type="entry name" value="Collagenase (Catalytic Domain)"/>
    <property type="match status" value="1"/>
</dbReference>
<evidence type="ECO:0000256" key="3">
    <source>
        <dbReference type="ARBA" id="ARBA00022670"/>
    </source>
</evidence>
<proteinExistence type="inferred from homology"/>
<evidence type="ECO:0000313" key="12">
    <source>
        <dbReference type="EMBL" id="KZZ91699.1"/>
    </source>
</evidence>
<evidence type="ECO:0000259" key="11">
    <source>
        <dbReference type="Pfam" id="PF05572"/>
    </source>
</evidence>
<evidence type="ECO:0000256" key="4">
    <source>
        <dbReference type="ARBA" id="ARBA00022723"/>
    </source>
</evidence>
<comment type="similarity">
    <text evidence="2">Belongs to the peptidase M43B family.</text>
</comment>
<dbReference type="Pfam" id="PF05572">
    <property type="entry name" value="Peptidase_M43"/>
    <property type="match status" value="1"/>
</dbReference>
<dbReference type="Proteomes" id="UP000078544">
    <property type="component" value="Unassembled WGS sequence"/>
</dbReference>
<feature type="chain" id="PRO_5007894828" evidence="10">
    <location>
        <begin position="22"/>
        <end position="368"/>
    </location>
</feature>
<dbReference type="InterPro" id="IPR024079">
    <property type="entry name" value="MetalloPept_cat_dom_sf"/>
</dbReference>
<dbReference type="InterPro" id="IPR008754">
    <property type="entry name" value="Peptidase_M43"/>
</dbReference>
<dbReference type="SUPFAM" id="SSF55486">
    <property type="entry name" value="Metalloproteases ('zincins'), catalytic domain"/>
    <property type="match status" value="1"/>
</dbReference>
<keyword evidence="3" id="KW-0645">Protease</keyword>
<dbReference type="OrthoDB" id="536211at2759"/>
<dbReference type="STRING" id="1081109.A0A167YS87"/>
<keyword evidence="4" id="KW-0479">Metal-binding</keyword>
<dbReference type="GO" id="GO:0006508">
    <property type="term" value="P:proteolysis"/>
    <property type="evidence" value="ECO:0007669"/>
    <property type="project" value="UniProtKB-KW"/>
</dbReference>
<gene>
    <name evidence="12" type="ORF">AAL_06453</name>
</gene>
<accession>A0A167YS87</accession>
<protein>
    <submittedName>
        <fullName evidence="12">Peptidase M43, pregnancy-associated plasma-A</fullName>
    </submittedName>
</protein>
<evidence type="ECO:0000256" key="9">
    <source>
        <dbReference type="ARBA" id="ARBA00023157"/>
    </source>
</evidence>
<comment type="caution">
    <text evidence="12">The sequence shown here is derived from an EMBL/GenBank/DDBJ whole genome shotgun (WGS) entry which is preliminary data.</text>
</comment>
<feature type="domain" description="Peptidase M43 pregnancy-associated plasma-A" evidence="11">
    <location>
        <begin position="143"/>
        <end position="278"/>
    </location>
</feature>
<dbReference type="GO" id="GO:0046872">
    <property type="term" value="F:metal ion binding"/>
    <property type="evidence" value="ECO:0007669"/>
    <property type="project" value="UniProtKB-KW"/>
</dbReference>
<reference evidence="12 13" key="1">
    <citation type="journal article" date="2016" name="Genome Biol. Evol.">
        <title>Divergent and convergent evolution of fungal pathogenicity.</title>
        <authorList>
            <person name="Shang Y."/>
            <person name="Xiao G."/>
            <person name="Zheng P."/>
            <person name="Cen K."/>
            <person name="Zhan S."/>
            <person name="Wang C."/>
        </authorList>
    </citation>
    <scope>NUCLEOTIDE SEQUENCE [LARGE SCALE GENOMIC DNA]</scope>
    <source>
        <strain evidence="12 13">RCEF 2490</strain>
    </source>
</reference>
<evidence type="ECO:0000256" key="2">
    <source>
        <dbReference type="ARBA" id="ARBA00008721"/>
    </source>
</evidence>
<dbReference type="EMBL" id="AZGY01000017">
    <property type="protein sequence ID" value="KZZ91699.1"/>
    <property type="molecule type" value="Genomic_DNA"/>
</dbReference>
<organism evidence="12 13">
    <name type="scientific">Moelleriella libera RCEF 2490</name>
    <dbReference type="NCBI Taxonomy" id="1081109"/>
    <lineage>
        <taxon>Eukaryota</taxon>
        <taxon>Fungi</taxon>
        <taxon>Dikarya</taxon>
        <taxon>Ascomycota</taxon>
        <taxon>Pezizomycotina</taxon>
        <taxon>Sordariomycetes</taxon>
        <taxon>Hypocreomycetidae</taxon>
        <taxon>Hypocreales</taxon>
        <taxon>Clavicipitaceae</taxon>
        <taxon>Moelleriella</taxon>
    </lineage>
</organism>
<dbReference type="GO" id="GO:0008237">
    <property type="term" value="F:metallopeptidase activity"/>
    <property type="evidence" value="ECO:0007669"/>
    <property type="project" value="UniProtKB-KW"/>
</dbReference>